<accession>A0A0F9I9R3</accession>
<dbReference type="AlphaFoldDB" id="A0A0F9I9R3"/>
<feature type="non-terminal residue" evidence="1">
    <location>
        <position position="316"/>
    </location>
</feature>
<name>A0A0F9I9R3_9ZZZZ</name>
<organism evidence="1">
    <name type="scientific">marine sediment metagenome</name>
    <dbReference type="NCBI Taxonomy" id="412755"/>
    <lineage>
        <taxon>unclassified sequences</taxon>
        <taxon>metagenomes</taxon>
        <taxon>ecological metagenomes</taxon>
    </lineage>
</organism>
<reference evidence="1" key="1">
    <citation type="journal article" date="2015" name="Nature">
        <title>Complex archaea that bridge the gap between prokaryotes and eukaryotes.</title>
        <authorList>
            <person name="Spang A."/>
            <person name="Saw J.H."/>
            <person name="Jorgensen S.L."/>
            <person name="Zaremba-Niedzwiedzka K."/>
            <person name="Martijn J."/>
            <person name="Lind A.E."/>
            <person name="van Eijk R."/>
            <person name="Schleper C."/>
            <person name="Guy L."/>
            <person name="Ettema T.J."/>
        </authorList>
    </citation>
    <scope>NUCLEOTIDE SEQUENCE</scope>
</reference>
<comment type="caution">
    <text evidence="1">The sequence shown here is derived from an EMBL/GenBank/DDBJ whole genome shotgun (WGS) entry which is preliminary data.</text>
</comment>
<protein>
    <submittedName>
        <fullName evidence="1">Uncharacterized protein</fullName>
    </submittedName>
</protein>
<sequence>MTLKDLTYFKKNVNLDGKKETFLIIDCYHCPEKEKNFYLYRKCKFCYLFSLFKNKDRKFNYISILWDEILIRPSQFYMFLDYFKLLKKIKRINQKIENKRIQGCKYKEFACKILPNFSSLHKIEDHEYLDPILVYDFILKRIDSYKKKLKTVDSICKKCFCFIEKSENLLLKLFSNLRIIKKFKNFKNNHMSLQNYDPFYEYLFSGGLLLRKKNIENKNFAMKENWELFHIYKTGENEIFKVHIYNVPYENEKRYIVDFFFKKKVNEDYFYKITQDILQNIKIDDFDKLIPLETLIEIYKKESIKFLNSKFELSKT</sequence>
<dbReference type="EMBL" id="LAZR01019980">
    <property type="protein sequence ID" value="KKL90550.1"/>
    <property type="molecule type" value="Genomic_DNA"/>
</dbReference>
<proteinExistence type="predicted"/>
<evidence type="ECO:0000313" key="1">
    <source>
        <dbReference type="EMBL" id="KKL90550.1"/>
    </source>
</evidence>
<gene>
    <name evidence="1" type="ORF">LCGC14_1903590</name>
</gene>